<dbReference type="SUPFAM" id="SSF52172">
    <property type="entry name" value="CheY-like"/>
    <property type="match status" value="1"/>
</dbReference>
<dbReference type="FunFam" id="1.10.287.130:FF:000002">
    <property type="entry name" value="Two-component osmosensing histidine kinase"/>
    <property type="match status" value="1"/>
</dbReference>
<keyword evidence="5" id="KW-0547">Nucleotide-binding</keyword>
<dbReference type="Pfam" id="PF08448">
    <property type="entry name" value="PAS_4"/>
    <property type="match status" value="2"/>
</dbReference>
<evidence type="ECO:0000256" key="5">
    <source>
        <dbReference type="ARBA" id="ARBA00022741"/>
    </source>
</evidence>
<dbReference type="InterPro" id="IPR003018">
    <property type="entry name" value="GAF"/>
</dbReference>
<dbReference type="SMART" id="SM00091">
    <property type="entry name" value="PAS"/>
    <property type="match status" value="2"/>
</dbReference>
<proteinExistence type="predicted"/>
<dbReference type="InterPro" id="IPR010921">
    <property type="entry name" value="Trp_repressor/repl_initiator"/>
</dbReference>
<comment type="caution">
    <text evidence="15">The sequence shown here is derived from an EMBL/GenBank/DDBJ whole genome shotgun (WGS) entry which is preliminary data.</text>
</comment>
<dbReference type="SMART" id="SM00065">
    <property type="entry name" value="GAF"/>
    <property type="match status" value="1"/>
</dbReference>
<dbReference type="FunFam" id="3.30.565.10:FF:000010">
    <property type="entry name" value="Sensor histidine kinase RcsC"/>
    <property type="match status" value="1"/>
</dbReference>
<keyword evidence="7" id="KW-0067">ATP-binding</keyword>
<dbReference type="Pfam" id="PF00512">
    <property type="entry name" value="HisKA"/>
    <property type="match status" value="1"/>
</dbReference>
<dbReference type="Gene3D" id="3.40.50.2300">
    <property type="match status" value="1"/>
</dbReference>
<keyword evidence="3 11" id="KW-0597">Phosphoprotein</keyword>
<dbReference type="Pfam" id="PF02518">
    <property type="entry name" value="HATPase_c"/>
    <property type="match status" value="1"/>
</dbReference>
<dbReference type="SUPFAM" id="SSF55785">
    <property type="entry name" value="PYP-like sensor domain (PAS domain)"/>
    <property type="match status" value="2"/>
</dbReference>
<organism evidence="15">
    <name type="scientific">Prosthecochloris aestuarii</name>
    <dbReference type="NCBI Taxonomy" id="1102"/>
    <lineage>
        <taxon>Bacteria</taxon>
        <taxon>Pseudomonadati</taxon>
        <taxon>Chlorobiota</taxon>
        <taxon>Chlorobiia</taxon>
        <taxon>Chlorobiales</taxon>
        <taxon>Chlorobiaceae</taxon>
        <taxon>Prosthecochloris</taxon>
    </lineage>
</organism>
<dbReference type="AlphaFoldDB" id="A0A831WPL9"/>
<keyword evidence="8" id="KW-0902">Two-component regulatory system</keyword>
<evidence type="ECO:0000256" key="8">
    <source>
        <dbReference type="ARBA" id="ARBA00023012"/>
    </source>
</evidence>
<evidence type="ECO:0000256" key="2">
    <source>
        <dbReference type="ARBA" id="ARBA00012438"/>
    </source>
</evidence>
<dbReference type="NCBIfam" id="TIGR00229">
    <property type="entry name" value="sensory_box"/>
    <property type="match status" value="1"/>
</dbReference>
<evidence type="ECO:0000256" key="4">
    <source>
        <dbReference type="ARBA" id="ARBA00022679"/>
    </source>
</evidence>
<evidence type="ECO:0000256" key="3">
    <source>
        <dbReference type="ARBA" id="ARBA00022553"/>
    </source>
</evidence>
<dbReference type="GO" id="GO:0043565">
    <property type="term" value="F:sequence-specific DNA binding"/>
    <property type="evidence" value="ECO:0007669"/>
    <property type="project" value="InterPro"/>
</dbReference>
<dbReference type="InterPro" id="IPR005467">
    <property type="entry name" value="His_kinase_dom"/>
</dbReference>
<dbReference type="InterPro" id="IPR000014">
    <property type="entry name" value="PAS"/>
</dbReference>
<feature type="modified residue" description="4-aspartylphosphate" evidence="11">
    <location>
        <position position="819"/>
    </location>
</feature>
<dbReference type="PANTHER" id="PTHR45339:SF1">
    <property type="entry name" value="HYBRID SIGNAL TRANSDUCTION HISTIDINE KINASE J"/>
    <property type="match status" value="1"/>
</dbReference>
<dbReference type="SMART" id="SM00388">
    <property type="entry name" value="HisKA"/>
    <property type="match status" value="1"/>
</dbReference>
<dbReference type="SUPFAM" id="SSF55874">
    <property type="entry name" value="ATPase domain of HSP90 chaperone/DNA topoisomerase II/histidine kinase"/>
    <property type="match status" value="1"/>
</dbReference>
<dbReference type="Gene3D" id="3.30.450.40">
    <property type="match status" value="1"/>
</dbReference>
<reference evidence="15" key="1">
    <citation type="journal article" date="2020" name="mSystems">
        <title>Genome- and Community-Level Interaction Insights into Carbon Utilization and Element Cycling Functions of Hydrothermarchaeota in Hydrothermal Sediment.</title>
        <authorList>
            <person name="Zhou Z."/>
            <person name="Liu Y."/>
            <person name="Xu W."/>
            <person name="Pan J."/>
            <person name="Luo Z.H."/>
            <person name="Li M."/>
        </authorList>
    </citation>
    <scope>NUCLEOTIDE SEQUENCE [LARGE SCALE GENOMIC DNA]</scope>
    <source>
        <strain evidence="15">SpSt-1181</strain>
    </source>
</reference>
<feature type="domain" description="PAS" evidence="14">
    <location>
        <begin position="73"/>
        <end position="125"/>
    </location>
</feature>
<evidence type="ECO:0000313" key="15">
    <source>
        <dbReference type="EMBL" id="HED31507.1"/>
    </source>
</evidence>
<dbReference type="PROSITE" id="PS50112">
    <property type="entry name" value="PAS"/>
    <property type="match status" value="1"/>
</dbReference>
<dbReference type="GO" id="GO:0005524">
    <property type="term" value="F:ATP binding"/>
    <property type="evidence" value="ECO:0007669"/>
    <property type="project" value="UniProtKB-KW"/>
</dbReference>
<dbReference type="SMART" id="SM00387">
    <property type="entry name" value="HATPase_c"/>
    <property type="match status" value="1"/>
</dbReference>
<keyword evidence="6" id="KW-0418">Kinase</keyword>
<evidence type="ECO:0000256" key="9">
    <source>
        <dbReference type="ARBA" id="ARBA00064003"/>
    </source>
</evidence>
<dbReference type="PRINTS" id="PR00344">
    <property type="entry name" value="BCTRLSENSOR"/>
</dbReference>
<dbReference type="Gene3D" id="3.30.450.20">
    <property type="entry name" value="PAS domain"/>
    <property type="match status" value="2"/>
</dbReference>
<dbReference type="InterPro" id="IPR001789">
    <property type="entry name" value="Sig_transdc_resp-reg_receiver"/>
</dbReference>
<dbReference type="Proteomes" id="UP000886335">
    <property type="component" value="Unassembled WGS sequence"/>
</dbReference>
<dbReference type="CDD" id="cd00130">
    <property type="entry name" value="PAS"/>
    <property type="match status" value="2"/>
</dbReference>
<dbReference type="InterPro" id="IPR036890">
    <property type="entry name" value="HATPase_C_sf"/>
</dbReference>
<evidence type="ECO:0000259" key="13">
    <source>
        <dbReference type="PROSITE" id="PS50110"/>
    </source>
</evidence>
<dbReference type="InterPro" id="IPR003594">
    <property type="entry name" value="HATPase_dom"/>
</dbReference>
<dbReference type="InterPro" id="IPR003661">
    <property type="entry name" value="HisK_dim/P_dom"/>
</dbReference>
<dbReference type="CDD" id="cd16922">
    <property type="entry name" value="HATPase_EvgS-ArcB-TorS-like"/>
    <property type="match status" value="1"/>
</dbReference>
<dbReference type="InterPro" id="IPR004358">
    <property type="entry name" value="Sig_transdc_His_kin-like_C"/>
</dbReference>
<dbReference type="CDD" id="cd17546">
    <property type="entry name" value="REC_hyHK_CKI1_RcsC-like"/>
    <property type="match status" value="1"/>
</dbReference>
<dbReference type="Pfam" id="PF01590">
    <property type="entry name" value="GAF"/>
    <property type="match status" value="1"/>
</dbReference>
<dbReference type="SUPFAM" id="SSF55781">
    <property type="entry name" value="GAF domain-like"/>
    <property type="match status" value="1"/>
</dbReference>
<evidence type="ECO:0000256" key="11">
    <source>
        <dbReference type="PROSITE-ProRule" id="PRU00169"/>
    </source>
</evidence>
<dbReference type="Gene3D" id="3.30.565.10">
    <property type="entry name" value="Histidine kinase-like ATPase, C-terminal domain"/>
    <property type="match status" value="1"/>
</dbReference>
<evidence type="ECO:0000256" key="1">
    <source>
        <dbReference type="ARBA" id="ARBA00000085"/>
    </source>
</evidence>
<dbReference type="Gene3D" id="1.10.287.130">
    <property type="match status" value="1"/>
</dbReference>
<dbReference type="InterPro" id="IPR036097">
    <property type="entry name" value="HisK_dim/P_sf"/>
</dbReference>
<evidence type="ECO:0000256" key="7">
    <source>
        <dbReference type="ARBA" id="ARBA00022840"/>
    </source>
</evidence>
<sequence>MNTRKNSPSHCQNRQKTRAVAELLKGTVSAEVIARNFNISTGQLLEWKEEFLTQAFSAARQDSPTCPQSNSEDTCTWEQVFQAIGHPTIVLDHSCRITAANKAAASILGIPHHEIPGKFCYHLFHDAFIPPAECPLQKAFSTGRQQDGVMKAETLGKYFLVSCTPLQQKDSSGARVVHIATDITDRIDAEKALKKSEAILHTLTDITGRLQNTNRFEESITTALSKIGSLLGVSRSYIFENHHDANDVLLTSQRYEWAAEGIKPQIDNPDLNDYPYIEGGLERWMTLLEQKEIIAGPVKALPPDEQKILESQLIQSILVIPIHVEDIWWGFIGFDDCHTERSWSVIEIETLRSVAGTLGAAILLQRSMQTLRESEARNRAMLNAIPDMLFVLDRESRFLDYHASGQNDFYISPDSFMGKTISDIFPAPIASHIKRETLHVISSGNSSKIEYQLPVHGKINYYEARIVPLDSSRSLNIIRNITRQKEAGQKLKSINKDLIEAEKTSRRLAAEANKANMAKSEFLANISHEIRTPMNGIIGMTGLLLDSKLDSTQHHYALTIENSAHALMDLINDILDISKIEAGKLELELLDFDLQKLLDDISASLAIQTEQKGLELLFHIEPGTPVQLQGDPGRLGQVLLNIAGNAVKFTRQGEVAVTVTTESEREGEVTLRFNVRDTGIGIPRNKRKTLFDKFTQIDASTTREYGGTGLGLSIAKQLVKLMNGRIGVESTPGKGSLFWFTAVFRIRTREYETRDQCTEILKGVNVLIVDDNRTNREILTVLLRSWDMHTEKAPDGAVALKMLEEHEHSNKPFDIAIIDMQMPGMDGITLGRDIQSGKPDSAPRMIMMSSMTRQDLPETAGKSG</sequence>
<feature type="domain" description="Histidine kinase" evidence="12">
    <location>
        <begin position="525"/>
        <end position="746"/>
    </location>
</feature>
<dbReference type="InterPro" id="IPR013656">
    <property type="entry name" value="PAS_4"/>
</dbReference>
<keyword evidence="4" id="KW-0808">Transferase</keyword>
<dbReference type="SMART" id="SM00448">
    <property type="entry name" value="REC"/>
    <property type="match status" value="1"/>
</dbReference>
<dbReference type="InterPro" id="IPR029016">
    <property type="entry name" value="GAF-like_dom_sf"/>
</dbReference>
<feature type="domain" description="Response regulatory" evidence="13">
    <location>
        <begin position="765"/>
        <end position="864"/>
    </location>
</feature>
<dbReference type="SUPFAM" id="SSF47384">
    <property type="entry name" value="Homodimeric domain of signal transducing histidine kinase"/>
    <property type="match status" value="1"/>
</dbReference>
<comment type="catalytic activity">
    <reaction evidence="1">
        <text>ATP + protein L-histidine = ADP + protein N-phospho-L-histidine.</text>
        <dbReference type="EC" id="2.7.13.3"/>
    </reaction>
</comment>
<evidence type="ECO:0000256" key="10">
    <source>
        <dbReference type="ARBA" id="ARBA00068150"/>
    </source>
</evidence>
<dbReference type="Pfam" id="PF00072">
    <property type="entry name" value="Response_reg"/>
    <property type="match status" value="1"/>
</dbReference>
<dbReference type="PROSITE" id="PS50110">
    <property type="entry name" value="RESPONSE_REGULATORY"/>
    <property type="match status" value="1"/>
</dbReference>
<evidence type="ECO:0000256" key="6">
    <source>
        <dbReference type="ARBA" id="ARBA00022777"/>
    </source>
</evidence>
<feature type="non-terminal residue" evidence="15">
    <location>
        <position position="864"/>
    </location>
</feature>
<evidence type="ECO:0000259" key="14">
    <source>
        <dbReference type="PROSITE" id="PS50112"/>
    </source>
</evidence>
<evidence type="ECO:0000259" key="12">
    <source>
        <dbReference type="PROSITE" id="PS50109"/>
    </source>
</evidence>
<comment type="subunit">
    <text evidence="9">At low DSF concentrations, interacts with RpfF.</text>
</comment>
<dbReference type="PANTHER" id="PTHR45339">
    <property type="entry name" value="HYBRID SIGNAL TRANSDUCTION HISTIDINE KINASE J"/>
    <property type="match status" value="1"/>
</dbReference>
<protein>
    <recommendedName>
        <fullName evidence="10">Sensory/regulatory protein RpfC</fullName>
        <ecNumber evidence="2">2.7.13.3</ecNumber>
    </recommendedName>
</protein>
<gene>
    <name evidence="15" type="ORF">ENN50_07485</name>
</gene>
<accession>A0A831WPL9</accession>
<dbReference type="GO" id="GO:0000155">
    <property type="term" value="F:phosphorelay sensor kinase activity"/>
    <property type="evidence" value="ECO:0007669"/>
    <property type="project" value="InterPro"/>
</dbReference>
<dbReference type="SUPFAM" id="SSF48295">
    <property type="entry name" value="TrpR-like"/>
    <property type="match status" value="1"/>
</dbReference>
<dbReference type="PROSITE" id="PS50109">
    <property type="entry name" value="HIS_KIN"/>
    <property type="match status" value="1"/>
</dbReference>
<dbReference type="EMBL" id="DSBW01000163">
    <property type="protein sequence ID" value="HED31507.1"/>
    <property type="molecule type" value="Genomic_DNA"/>
</dbReference>
<dbReference type="InterPro" id="IPR011006">
    <property type="entry name" value="CheY-like_superfamily"/>
</dbReference>
<dbReference type="CDD" id="cd00082">
    <property type="entry name" value="HisKA"/>
    <property type="match status" value="1"/>
</dbReference>
<dbReference type="EC" id="2.7.13.3" evidence="2"/>
<name>A0A831WPL9_PROAE</name>
<dbReference type="InterPro" id="IPR035965">
    <property type="entry name" value="PAS-like_dom_sf"/>
</dbReference>